<dbReference type="AlphaFoldDB" id="A0A0C1R0K5"/>
<protein>
    <recommendedName>
        <fullName evidence="1">N-acetyltransferase domain-containing protein</fullName>
    </recommendedName>
</protein>
<comment type="caution">
    <text evidence="2">The sequence shown here is derived from an EMBL/GenBank/DDBJ whole genome shotgun (WGS) entry which is preliminary data.</text>
</comment>
<gene>
    <name evidence="2" type="ORF">NF27_CG00300</name>
</gene>
<evidence type="ECO:0000313" key="3">
    <source>
        <dbReference type="Proteomes" id="UP000031258"/>
    </source>
</evidence>
<dbReference type="Gene3D" id="3.40.630.30">
    <property type="match status" value="1"/>
</dbReference>
<dbReference type="Proteomes" id="UP000031258">
    <property type="component" value="Unassembled WGS sequence"/>
</dbReference>
<name>A0A0C1R0K5_9RICK</name>
<dbReference type="STRING" id="86105.NF27_CG00300"/>
<organism evidence="2 3">
    <name type="scientific">Candidatus Jidaibacter acanthamoebae</name>
    <dbReference type="NCBI Taxonomy" id="86105"/>
    <lineage>
        <taxon>Bacteria</taxon>
        <taxon>Pseudomonadati</taxon>
        <taxon>Pseudomonadota</taxon>
        <taxon>Alphaproteobacteria</taxon>
        <taxon>Rickettsiales</taxon>
        <taxon>Candidatus Midichloriaceae</taxon>
        <taxon>Candidatus Jidaibacter</taxon>
    </lineage>
</organism>
<evidence type="ECO:0000259" key="1">
    <source>
        <dbReference type="PROSITE" id="PS51186"/>
    </source>
</evidence>
<feature type="domain" description="N-acetyltransferase" evidence="1">
    <location>
        <begin position="126"/>
        <end position="259"/>
    </location>
</feature>
<dbReference type="GO" id="GO:0016747">
    <property type="term" value="F:acyltransferase activity, transferring groups other than amino-acyl groups"/>
    <property type="evidence" value="ECO:0007669"/>
    <property type="project" value="InterPro"/>
</dbReference>
<dbReference type="PROSITE" id="PS51186">
    <property type="entry name" value="GNAT"/>
    <property type="match status" value="1"/>
</dbReference>
<reference evidence="2 3" key="1">
    <citation type="submission" date="2014-11" db="EMBL/GenBank/DDBJ databases">
        <title>A Rickettsiales Symbiont of Amoebae With Ancient Features.</title>
        <authorList>
            <person name="Schulz F."/>
            <person name="Martijn J."/>
            <person name="Wascher F."/>
            <person name="Kostanjsek R."/>
            <person name="Ettema T.J."/>
            <person name="Horn M."/>
        </authorList>
    </citation>
    <scope>NUCLEOTIDE SEQUENCE [LARGE SCALE GENOMIC DNA]</scope>
    <source>
        <strain evidence="2 3">UWC36</strain>
    </source>
</reference>
<dbReference type="Pfam" id="PF00583">
    <property type="entry name" value="Acetyltransf_1"/>
    <property type="match status" value="1"/>
</dbReference>
<dbReference type="CDD" id="cd04301">
    <property type="entry name" value="NAT_SF"/>
    <property type="match status" value="1"/>
</dbReference>
<sequence>MGVKWKMENRIIKLFYQTEDFFFKNISKEVAVLENNTTAYVTGVNSAGLNIVAQRDTLTNPQLSLKQAIELYSSYNLPWIWISKEELVTEELDNTFEHNGLELIDESTAMVYDLRCNQIFKIDNSLNIIESNNDLNNWTKPLLEAFESTEEAMNQYITAHSRANKKKGYFHHHVGFTGSNPVTSITLSINNNIARIDDVGTLPGFQGKGYASTMIKHVLNKAKKFKADYCFLEASKAGLSIYRKIGFKELFNNKIYSLK</sequence>
<accession>A0A0C1R0K5</accession>
<evidence type="ECO:0000313" key="2">
    <source>
        <dbReference type="EMBL" id="KIE05850.1"/>
    </source>
</evidence>
<dbReference type="InterPro" id="IPR016181">
    <property type="entry name" value="Acyl_CoA_acyltransferase"/>
</dbReference>
<dbReference type="InterPro" id="IPR000182">
    <property type="entry name" value="GNAT_dom"/>
</dbReference>
<dbReference type="EMBL" id="JSWE01000058">
    <property type="protein sequence ID" value="KIE05850.1"/>
    <property type="molecule type" value="Genomic_DNA"/>
</dbReference>
<proteinExistence type="predicted"/>
<dbReference type="SUPFAM" id="SSF55729">
    <property type="entry name" value="Acyl-CoA N-acyltransferases (Nat)"/>
    <property type="match status" value="1"/>
</dbReference>
<keyword evidence="3" id="KW-1185">Reference proteome</keyword>